<keyword evidence="3" id="KW-1185">Reference proteome</keyword>
<protein>
    <recommendedName>
        <fullName evidence="4">Secreted protein</fullName>
    </recommendedName>
</protein>
<evidence type="ECO:0000256" key="1">
    <source>
        <dbReference type="SAM" id="MobiDB-lite"/>
    </source>
</evidence>
<organism evidence="2 3">
    <name type="scientific">Citricoccus parietis</name>
    <dbReference type="NCBI Taxonomy" id="592307"/>
    <lineage>
        <taxon>Bacteria</taxon>
        <taxon>Bacillati</taxon>
        <taxon>Actinomycetota</taxon>
        <taxon>Actinomycetes</taxon>
        <taxon>Micrococcales</taxon>
        <taxon>Micrococcaceae</taxon>
        <taxon>Citricoccus</taxon>
    </lineage>
</organism>
<evidence type="ECO:0000313" key="3">
    <source>
        <dbReference type="Proteomes" id="UP001589575"/>
    </source>
</evidence>
<sequence length="114" mass="12616">MASTMAMATWTWWTAARMGQPVAIRTTAAQYVRSQVHPLREKLPRAGDGPGVSPSPEDGVEETDEGADGSAARMVFTLPGRRMASDIPTPARRRAQPRWSWRRAARVRASRREG</sequence>
<gene>
    <name evidence="2" type="ORF">ACFFX0_02615</name>
</gene>
<feature type="region of interest" description="Disordered" evidence="1">
    <location>
        <begin position="38"/>
        <end position="114"/>
    </location>
</feature>
<reference evidence="2 3" key="1">
    <citation type="submission" date="2024-09" db="EMBL/GenBank/DDBJ databases">
        <authorList>
            <person name="Sun Q."/>
            <person name="Mori K."/>
        </authorList>
    </citation>
    <scope>NUCLEOTIDE SEQUENCE [LARGE SCALE GENOMIC DNA]</scope>
    <source>
        <strain evidence="2 3">CCM 7609</strain>
    </source>
</reference>
<accession>A0ABV5FTX9</accession>
<feature type="compositionally biased region" description="Acidic residues" evidence="1">
    <location>
        <begin position="58"/>
        <end position="67"/>
    </location>
</feature>
<dbReference type="EMBL" id="JBHMFI010000001">
    <property type="protein sequence ID" value="MFB9070143.1"/>
    <property type="molecule type" value="Genomic_DNA"/>
</dbReference>
<comment type="caution">
    <text evidence="2">The sequence shown here is derived from an EMBL/GenBank/DDBJ whole genome shotgun (WGS) entry which is preliminary data.</text>
</comment>
<dbReference type="Proteomes" id="UP001589575">
    <property type="component" value="Unassembled WGS sequence"/>
</dbReference>
<proteinExistence type="predicted"/>
<evidence type="ECO:0000313" key="2">
    <source>
        <dbReference type="EMBL" id="MFB9070143.1"/>
    </source>
</evidence>
<feature type="compositionally biased region" description="Basic residues" evidence="1">
    <location>
        <begin position="91"/>
        <end position="114"/>
    </location>
</feature>
<name>A0ABV5FTX9_9MICC</name>
<evidence type="ECO:0008006" key="4">
    <source>
        <dbReference type="Google" id="ProtNLM"/>
    </source>
</evidence>